<dbReference type="EMBL" id="BAAASJ010000112">
    <property type="protein sequence ID" value="GAA2655895.1"/>
    <property type="molecule type" value="Genomic_DNA"/>
</dbReference>
<evidence type="ECO:0000256" key="1">
    <source>
        <dbReference type="SAM" id="MobiDB-lite"/>
    </source>
</evidence>
<protein>
    <recommendedName>
        <fullName evidence="4">PE domain-containing protein</fullName>
    </recommendedName>
</protein>
<dbReference type="RefSeq" id="WP_344395188.1">
    <property type="nucleotide sequence ID" value="NZ_BAAASJ010000112.1"/>
</dbReference>
<organism evidence="2 3">
    <name type="scientific">Streptomyces vastus</name>
    <dbReference type="NCBI Taxonomy" id="285451"/>
    <lineage>
        <taxon>Bacteria</taxon>
        <taxon>Bacillati</taxon>
        <taxon>Actinomycetota</taxon>
        <taxon>Actinomycetes</taxon>
        <taxon>Kitasatosporales</taxon>
        <taxon>Streptomycetaceae</taxon>
        <taxon>Streptomyces</taxon>
    </lineage>
</organism>
<feature type="region of interest" description="Disordered" evidence="1">
    <location>
        <begin position="117"/>
        <end position="164"/>
    </location>
</feature>
<evidence type="ECO:0008006" key="4">
    <source>
        <dbReference type="Google" id="ProtNLM"/>
    </source>
</evidence>
<proteinExistence type="predicted"/>
<accession>A0ABP6E126</accession>
<gene>
    <name evidence="2" type="ORF">GCM10010307_68990</name>
</gene>
<dbReference type="Proteomes" id="UP001500151">
    <property type="component" value="Unassembled WGS sequence"/>
</dbReference>
<reference evidence="3" key="1">
    <citation type="journal article" date="2019" name="Int. J. Syst. Evol. Microbiol.">
        <title>The Global Catalogue of Microorganisms (GCM) 10K type strain sequencing project: providing services to taxonomists for standard genome sequencing and annotation.</title>
        <authorList>
            <consortium name="The Broad Institute Genomics Platform"/>
            <consortium name="The Broad Institute Genome Sequencing Center for Infectious Disease"/>
            <person name="Wu L."/>
            <person name="Ma J."/>
        </authorList>
    </citation>
    <scope>NUCLEOTIDE SEQUENCE [LARGE SCALE GENOMIC DNA]</scope>
    <source>
        <strain evidence="3">JCM 4524</strain>
    </source>
</reference>
<sequence length="164" mass="17670">MLPAEGLKVGLEALGTFKKRVDAVLSTFEGSPGSPQKIAAHALSEASFSGAGGFAEAKGLHSQYERVHERLTTLSKHLGLQIEAMQIAVMGADGNFSNVEEEQRRRFYEIGAEIRRQQEEAERKQQLEAAREERAAAEAAERQGASKDGQAAPKDNNEAAGGAY</sequence>
<feature type="compositionally biased region" description="Basic and acidic residues" evidence="1">
    <location>
        <begin position="117"/>
        <end position="145"/>
    </location>
</feature>
<evidence type="ECO:0000313" key="2">
    <source>
        <dbReference type="EMBL" id="GAA2655895.1"/>
    </source>
</evidence>
<name>A0ABP6E126_9ACTN</name>
<comment type="caution">
    <text evidence="2">The sequence shown here is derived from an EMBL/GenBank/DDBJ whole genome shotgun (WGS) entry which is preliminary data.</text>
</comment>
<evidence type="ECO:0000313" key="3">
    <source>
        <dbReference type="Proteomes" id="UP001500151"/>
    </source>
</evidence>
<keyword evidence="3" id="KW-1185">Reference proteome</keyword>